<protein>
    <recommendedName>
        <fullName evidence="6">Protein-tyrosine-phosphatase</fullName>
    </recommendedName>
</protein>
<gene>
    <name evidence="4" type="ORF">WICMUC_005623</name>
</gene>
<dbReference type="PROSITE" id="PS50055">
    <property type="entry name" value="TYR_PHOSPHATASE_PTP"/>
    <property type="match status" value="1"/>
</dbReference>
<evidence type="ECO:0000256" key="1">
    <source>
        <dbReference type="ARBA" id="ARBA00009649"/>
    </source>
</evidence>
<dbReference type="InterPro" id="IPR050348">
    <property type="entry name" value="Protein-Tyr_Phosphatase"/>
</dbReference>
<dbReference type="Proteomes" id="UP000769528">
    <property type="component" value="Unassembled WGS sequence"/>
</dbReference>
<dbReference type="Pfam" id="PF00102">
    <property type="entry name" value="Y_phosphatase"/>
    <property type="match status" value="1"/>
</dbReference>
<evidence type="ECO:0000313" key="5">
    <source>
        <dbReference type="Proteomes" id="UP000769528"/>
    </source>
</evidence>
<dbReference type="EMBL" id="JAEUBF010001436">
    <property type="protein sequence ID" value="KAH3666554.1"/>
    <property type="molecule type" value="Genomic_DNA"/>
</dbReference>
<evidence type="ECO:0000259" key="2">
    <source>
        <dbReference type="PROSITE" id="PS50055"/>
    </source>
</evidence>
<dbReference type="Gene3D" id="3.90.190.10">
    <property type="entry name" value="Protein tyrosine phosphatase superfamily"/>
    <property type="match status" value="1"/>
</dbReference>
<feature type="domain" description="Tyrosine-protein phosphatase" evidence="2">
    <location>
        <begin position="15"/>
        <end position="310"/>
    </location>
</feature>
<dbReference type="InterPro" id="IPR016130">
    <property type="entry name" value="Tyr_Pase_AS"/>
</dbReference>
<dbReference type="AlphaFoldDB" id="A0A9P8P8C7"/>
<evidence type="ECO:0008006" key="6">
    <source>
        <dbReference type="Google" id="ProtNLM"/>
    </source>
</evidence>
<dbReference type="InterPro" id="IPR029021">
    <property type="entry name" value="Prot-tyrosine_phosphatase-like"/>
</dbReference>
<dbReference type="PROSITE" id="PS50056">
    <property type="entry name" value="TYR_PHOSPHATASE_2"/>
    <property type="match status" value="1"/>
</dbReference>
<dbReference type="PROSITE" id="PS00383">
    <property type="entry name" value="TYR_PHOSPHATASE_1"/>
    <property type="match status" value="1"/>
</dbReference>
<feature type="domain" description="Tyrosine specific protein phosphatases" evidence="3">
    <location>
        <begin position="225"/>
        <end position="301"/>
    </location>
</feature>
<sequence length="321" mass="37690">MVQLPAYLKLSPKEINQKFNNIERLEKDRISKSLQSQQESQFTLINALHPSNRSKNRYSNVLPYDHTRVKISDYQKQSSNSTQDYINANHIELDQTHQYITTQAPILNTLTDFWQMIYQKSDRGEIVDIVMLTPLVEKGIEKSSKYWINDIGKRFKVSNDGSYQTDIVIECLNKNKIHNYLNLTEICLKVYDHTTNQLISSKRISHWHIINWGDFNKPQDWISIYELSKNIRQTLKSPDSANPLFIHCSAGVGRSGTFIVLDYLFNQPLDILLNDQDIIENTVLRLREQRLMMVQSPIQYQYLYDTIKDYILNNLSHKQKT</sequence>
<dbReference type="SMART" id="SM00404">
    <property type="entry name" value="PTPc_motif"/>
    <property type="match status" value="1"/>
</dbReference>
<dbReference type="GO" id="GO:0004725">
    <property type="term" value="F:protein tyrosine phosphatase activity"/>
    <property type="evidence" value="ECO:0007669"/>
    <property type="project" value="InterPro"/>
</dbReference>
<dbReference type="InterPro" id="IPR003595">
    <property type="entry name" value="Tyr_Pase_cat"/>
</dbReference>
<dbReference type="PRINTS" id="PR00700">
    <property type="entry name" value="PRTYPHPHTASE"/>
</dbReference>
<proteinExistence type="inferred from homology"/>
<organism evidence="4 5">
    <name type="scientific">Wickerhamomyces mucosus</name>
    <dbReference type="NCBI Taxonomy" id="1378264"/>
    <lineage>
        <taxon>Eukaryota</taxon>
        <taxon>Fungi</taxon>
        <taxon>Dikarya</taxon>
        <taxon>Ascomycota</taxon>
        <taxon>Saccharomycotina</taxon>
        <taxon>Saccharomycetes</taxon>
        <taxon>Phaffomycetales</taxon>
        <taxon>Wickerhamomycetaceae</taxon>
        <taxon>Wickerhamomyces</taxon>
    </lineage>
</organism>
<dbReference type="InterPro" id="IPR000242">
    <property type="entry name" value="PTP_cat"/>
</dbReference>
<name>A0A9P8P8C7_9ASCO</name>
<dbReference type="PANTHER" id="PTHR19134:SF449">
    <property type="entry name" value="TYROSINE-PROTEIN PHOSPHATASE 1"/>
    <property type="match status" value="1"/>
</dbReference>
<evidence type="ECO:0000259" key="3">
    <source>
        <dbReference type="PROSITE" id="PS50056"/>
    </source>
</evidence>
<dbReference type="OrthoDB" id="10253954at2759"/>
<reference evidence="4" key="1">
    <citation type="journal article" date="2021" name="Open Biol.">
        <title>Shared evolutionary footprints suggest mitochondrial oxidative damage underlies multiple complex I losses in fungi.</title>
        <authorList>
            <person name="Schikora-Tamarit M.A."/>
            <person name="Marcet-Houben M."/>
            <person name="Nosek J."/>
            <person name="Gabaldon T."/>
        </authorList>
    </citation>
    <scope>NUCLEOTIDE SEQUENCE</scope>
    <source>
        <strain evidence="4">CBS6341</strain>
    </source>
</reference>
<keyword evidence="5" id="KW-1185">Reference proteome</keyword>
<dbReference type="PANTHER" id="PTHR19134">
    <property type="entry name" value="RECEPTOR-TYPE TYROSINE-PROTEIN PHOSPHATASE"/>
    <property type="match status" value="1"/>
</dbReference>
<reference evidence="4" key="2">
    <citation type="submission" date="2021-01" db="EMBL/GenBank/DDBJ databases">
        <authorList>
            <person name="Schikora-Tamarit M.A."/>
        </authorList>
    </citation>
    <scope>NUCLEOTIDE SEQUENCE</scope>
    <source>
        <strain evidence="4">CBS6341</strain>
    </source>
</reference>
<accession>A0A9P8P8C7</accession>
<comment type="caution">
    <text evidence="4">The sequence shown here is derived from an EMBL/GenBank/DDBJ whole genome shotgun (WGS) entry which is preliminary data.</text>
</comment>
<comment type="similarity">
    <text evidence="1">Belongs to the protein-tyrosine phosphatase family. Non-receptor class subfamily.</text>
</comment>
<dbReference type="InterPro" id="IPR000387">
    <property type="entry name" value="Tyr_Pase_dom"/>
</dbReference>
<dbReference type="SMART" id="SM00194">
    <property type="entry name" value="PTPc"/>
    <property type="match status" value="1"/>
</dbReference>
<dbReference type="SUPFAM" id="SSF52799">
    <property type="entry name" value="(Phosphotyrosine protein) phosphatases II"/>
    <property type="match status" value="1"/>
</dbReference>
<evidence type="ECO:0000313" key="4">
    <source>
        <dbReference type="EMBL" id="KAH3666554.1"/>
    </source>
</evidence>